<dbReference type="EMBL" id="KN837473">
    <property type="protein sequence ID" value="KIJ24604.1"/>
    <property type="molecule type" value="Genomic_DNA"/>
</dbReference>
<evidence type="ECO:0000313" key="2">
    <source>
        <dbReference type="Proteomes" id="UP000054279"/>
    </source>
</evidence>
<evidence type="ECO:0000313" key="1">
    <source>
        <dbReference type="EMBL" id="KIJ24604.1"/>
    </source>
</evidence>
<gene>
    <name evidence="1" type="ORF">M422DRAFT_274580</name>
</gene>
<accession>A0A0C9TRT8</accession>
<dbReference type="HOGENOM" id="CLU_2639695_0_0_1"/>
<sequence length="77" mass="8651">MAQHPCNKADHKGLTLPISRLINGTLALSTEDSVQAAALCQRDSPKPEPRWCDRHLELTVPKHCSIPDESHRGQTRW</sequence>
<reference evidence="1 2" key="1">
    <citation type="submission" date="2014-06" db="EMBL/GenBank/DDBJ databases">
        <title>Evolutionary Origins and Diversification of the Mycorrhizal Mutualists.</title>
        <authorList>
            <consortium name="DOE Joint Genome Institute"/>
            <consortium name="Mycorrhizal Genomics Consortium"/>
            <person name="Kohler A."/>
            <person name="Kuo A."/>
            <person name="Nagy L.G."/>
            <person name="Floudas D."/>
            <person name="Copeland A."/>
            <person name="Barry K.W."/>
            <person name="Cichocki N."/>
            <person name="Veneault-Fourrey C."/>
            <person name="LaButti K."/>
            <person name="Lindquist E.A."/>
            <person name="Lipzen A."/>
            <person name="Lundell T."/>
            <person name="Morin E."/>
            <person name="Murat C."/>
            <person name="Riley R."/>
            <person name="Ohm R."/>
            <person name="Sun H."/>
            <person name="Tunlid A."/>
            <person name="Henrissat B."/>
            <person name="Grigoriev I.V."/>
            <person name="Hibbett D.S."/>
            <person name="Martin F."/>
        </authorList>
    </citation>
    <scope>NUCLEOTIDE SEQUENCE [LARGE SCALE GENOMIC DNA]</scope>
    <source>
        <strain evidence="1 2">SS14</strain>
    </source>
</reference>
<keyword evidence="2" id="KW-1185">Reference proteome</keyword>
<organism evidence="1 2">
    <name type="scientific">Sphaerobolus stellatus (strain SS14)</name>
    <dbReference type="NCBI Taxonomy" id="990650"/>
    <lineage>
        <taxon>Eukaryota</taxon>
        <taxon>Fungi</taxon>
        <taxon>Dikarya</taxon>
        <taxon>Basidiomycota</taxon>
        <taxon>Agaricomycotina</taxon>
        <taxon>Agaricomycetes</taxon>
        <taxon>Phallomycetidae</taxon>
        <taxon>Geastrales</taxon>
        <taxon>Sphaerobolaceae</taxon>
        <taxon>Sphaerobolus</taxon>
    </lineage>
</organism>
<dbReference type="Proteomes" id="UP000054279">
    <property type="component" value="Unassembled WGS sequence"/>
</dbReference>
<protein>
    <submittedName>
        <fullName evidence="1">Uncharacterized protein</fullName>
    </submittedName>
</protein>
<proteinExistence type="predicted"/>
<name>A0A0C9TRT8_SPHS4</name>
<dbReference type="AlphaFoldDB" id="A0A0C9TRT8"/>